<gene>
    <name evidence="1" type="ORF">G3I21_12135</name>
</gene>
<evidence type="ECO:0000313" key="2">
    <source>
        <dbReference type="Proteomes" id="UP000470520"/>
    </source>
</evidence>
<name>A0A7K3QRD2_9ACTN</name>
<comment type="caution">
    <text evidence="1">The sequence shown here is derived from an EMBL/GenBank/DDBJ whole genome shotgun (WGS) entry which is preliminary data.</text>
</comment>
<protein>
    <submittedName>
        <fullName evidence="1">Uncharacterized protein</fullName>
    </submittedName>
</protein>
<sequence length="77" mass="8237">MSPVSVNVGLTVPIIFLPALWYSVTARDETPDCSNSGQEFTADCYSNAGTPYIECGLCGQPMTIISATLYNPQPTMS</sequence>
<organism evidence="1 2">
    <name type="scientific">Streptomyces bauhiniae</name>
    <dbReference type="NCBI Taxonomy" id="2340725"/>
    <lineage>
        <taxon>Bacteria</taxon>
        <taxon>Bacillati</taxon>
        <taxon>Actinomycetota</taxon>
        <taxon>Actinomycetes</taxon>
        <taxon>Kitasatosporales</taxon>
        <taxon>Streptomycetaceae</taxon>
        <taxon>Streptomyces</taxon>
    </lineage>
</organism>
<accession>A0A7K3QRD2</accession>
<dbReference type="EMBL" id="JAAGMR010000145">
    <property type="protein sequence ID" value="NEB92458.1"/>
    <property type="molecule type" value="Genomic_DNA"/>
</dbReference>
<reference evidence="1 2" key="1">
    <citation type="submission" date="2020-01" db="EMBL/GenBank/DDBJ databases">
        <title>Insect and environment-associated Actinomycetes.</title>
        <authorList>
            <person name="Currrie C."/>
            <person name="Chevrette M."/>
            <person name="Carlson C."/>
            <person name="Stubbendieck R."/>
            <person name="Wendt-Pienkowski E."/>
        </authorList>
    </citation>
    <scope>NUCLEOTIDE SEQUENCE [LARGE SCALE GENOMIC DNA]</scope>
    <source>
        <strain evidence="1 2">SID7754</strain>
    </source>
</reference>
<dbReference type="Proteomes" id="UP000470520">
    <property type="component" value="Unassembled WGS sequence"/>
</dbReference>
<dbReference type="RefSeq" id="WP_164188256.1">
    <property type="nucleotide sequence ID" value="NZ_JAAGMR010000145.1"/>
</dbReference>
<dbReference type="AlphaFoldDB" id="A0A7K3QRD2"/>
<evidence type="ECO:0000313" key="1">
    <source>
        <dbReference type="EMBL" id="NEB92458.1"/>
    </source>
</evidence>
<proteinExistence type="predicted"/>